<evidence type="ECO:0000256" key="7">
    <source>
        <dbReference type="ARBA" id="ARBA00023242"/>
    </source>
</evidence>
<reference evidence="13 14" key="1">
    <citation type="journal article" date="2020" name="Nat. Food">
        <title>A phased Vanilla planifolia genome enables genetic improvement of flavour and production.</title>
        <authorList>
            <person name="Hasing T."/>
            <person name="Tang H."/>
            <person name="Brym M."/>
            <person name="Khazi F."/>
            <person name="Huang T."/>
            <person name="Chambers A.H."/>
        </authorList>
    </citation>
    <scope>NUCLEOTIDE SEQUENCE [LARGE SCALE GENOMIC DNA]</scope>
    <source>
        <tissue evidence="12">Leaf</tissue>
    </source>
</reference>
<evidence type="ECO:0000313" key="13">
    <source>
        <dbReference type="Proteomes" id="UP000636800"/>
    </source>
</evidence>
<comment type="caution">
    <text evidence="12">The sequence shown here is derived from an EMBL/GenBank/DDBJ whole genome shotgun (WGS) entry which is preliminary data.</text>
</comment>
<dbReference type="EMBL" id="JADCNM010000010">
    <property type="protein sequence ID" value="KAG0465198.1"/>
    <property type="molecule type" value="Genomic_DNA"/>
</dbReference>
<dbReference type="InterPro" id="IPR052426">
    <property type="entry name" value="Plant_dev_regulator"/>
</dbReference>
<sequence>MDPTAGNDGALPNAGHGRSYDCKYCKGGFSNAQALGGHMNMHRRERGKPKDIPSGIQCDSLRSGPIAARSPGDPNPWFRHIEDGGSPPAGSSGARRDVAPLIAAAEVDLELRLGP</sequence>
<proteinExistence type="predicted"/>
<feature type="compositionally biased region" description="Low complexity" evidence="9">
    <location>
        <begin position="84"/>
        <end position="93"/>
    </location>
</feature>
<evidence type="ECO:0000313" key="14">
    <source>
        <dbReference type="Proteomes" id="UP000639772"/>
    </source>
</evidence>
<organism evidence="12 14">
    <name type="scientific">Vanilla planifolia</name>
    <name type="common">Vanilla</name>
    <dbReference type="NCBI Taxonomy" id="51239"/>
    <lineage>
        <taxon>Eukaryota</taxon>
        <taxon>Viridiplantae</taxon>
        <taxon>Streptophyta</taxon>
        <taxon>Embryophyta</taxon>
        <taxon>Tracheophyta</taxon>
        <taxon>Spermatophyta</taxon>
        <taxon>Magnoliopsida</taxon>
        <taxon>Liliopsida</taxon>
        <taxon>Asparagales</taxon>
        <taxon>Orchidaceae</taxon>
        <taxon>Vanilloideae</taxon>
        <taxon>Vanilleae</taxon>
        <taxon>Vanilla</taxon>
    </lineage>
</organism>
<dbReference type="Gene3D" id="3.30.160.60">
    <property type="entry name" value="Classic Zinc Finger"/>
    <property type="match status" value="1"/>
</dbReference>
<evidence type="ECO:0000256" key="8">
    <source>
        <dbReference type="PROSITE-ProRule" id="PRU00042"/>
    </source>
</evidence>
<dbReference type="PROSITE" id="PS50157">
    <property type="entry name" value="ZINC_FINGER_C2H2_2"/>
    <property type="match status" value="1"/>
</dbReference>
<dbReference type="EMBL" id="JADCNL010000010">
    <property type="protein sequence ID" value="KAG0463775.1"/>
    <property type="molecule type" value="Genomic_DNA"/>
</dbReference>
<comment type="subcellular location">
    <subcellularLocation>
        <location evidence="1">Nucleus</location>
    </subcellularLocation>
</comment>
<evidence type="ECO:0000256" key="3">
    <source>
        <dbReference type="ARBA" id="ARBA00022771"/>
    </source>
</evidence>
<evidence type="ECO:0000256" key="2">
    <source>
        <dbReference type="ARBA" id="ARBA00022723"/>
    </source>
</evidence>
<dbReference type="AlphaFoldDB" id="A0A835QA56"/>
<dbReference type="PANTHER" id="PTHR45801:SF117">
    <property type="entry name" value="OS07G0417400 PROTEIN"/>
    <property type="match status" value="1"/>
</dbReference>
<keyword evidence="4" id="KW-0862">Zinc</keyword>
<evidence type="ECO:0000313" key="11">
    <source>
        <dbReference type="EMBL" id="KAG0463775.1"/>
    </source>
</evidence>
<dbReference type="InterPro" id="IPR036236">
    <property type="entry name" value="Znf_C2H2_sf"/>
</dbReference>
<dbReference type="Pfam" id="PF13912">
    <property type="entry name" value="zf-C2H2_6"/>
    <property type="match status" value="1"/>
</dbReference>
<feature type="domain" description="C2H2-type" evidence="10">
    <location>
        <begin position="20"/>
        <end position="47"/>
    </location>
</feature>
<dbReference type="OrthoDB" id="780709at2759"/>
<dbReference type="InterPro" id="IPR013087">
    <property type="entry name" value="Znf_C2H2_type"/>
</dbReference>
<dbReference type="Proteomes" id="UP000636800">
    <property type="component" value="Chromosome 10"/>
</dbReference>
<keyword evidence="6" id="KW-0804">Transcription</keyword>
<evidence type="ECO:0000256" key="1">
    <source>
        <dbReference type="ARBA" id="ARBA00004123"/>
    </source>
</evidence>
<gene>
    <name evidence="12" type="ORF">HPP92_019362</name>
    <name evidence="11" type="ORF">HPP92_019844</name>
</gene>
<evidence type="ECO:0000256" key="6">
    <source>
        <dbReference type="ARBA" id="ARBA00023163"/>
    </source>
</evidence>
<feature type="region of interest" description="Disordered" evidence="9">
    <location>
        <begin position="36"/>
        <end position="95"/>
    </location>
</feature>
<keyword evidence="2" id="KW-0479">Metal-binding</keyword>
<protein>
    <recommendedName>
        <fullName evidence="10">C2H2-type domain-containing protein</fullName>
    </recommendedName>
</protein>
<dbReference type="Proteomes" id="UP000639772">
    <property type="component" value="Chromosome 10"/>
</dbReference>
<dbReference type="PROSITE" id="PS00028">
    <property type="entry name" value="ZINC_FINGER_C2H2_1"/>
    <property type="match status" value="1"/>
</dbReference>
<accession>A0A835QA56</accession>
<keyword evidence="5" id="KW-0805">Transcription regulation</keyword>
<evidence type="ECO:0000313" key="12">
    <source>
        <dbReference type="EMBL" id="KAG0465198.1"/>
    </source>
</evidence>
<keyword evidence="13" id="KW-1185">Reference proteome</keyword>
<dbReference type="SUPFAM" id="SSF57667">
    <property type="entry name" value="beta-beta-alpha zinc fingers"/>
    <property type="match status" value="1"/>
</dbReference>
<evidence type="ECO:0000256" key="9">
    <source>
        <dbReference type="SAM" id="MobiDB-lite"/>
    </source>
</evidence>
<keyword evidence="7" id="KW-0539">Nucleus</keyword>
<dbReference type="GO" id="GO:0008270">
    <property type="term" value="F:zinc ion binding"/>
    <property type="evidence" value="ECO:0007669"/>
    <property type="project" value="UniProtKB-KW"/>
</dbReference>
<evidence type="ECO:0000256" key="4">
    <source>
        <dbReference type="ARBA" id="ARBA00022833"/>
    </source>
</evidence>
<evidence type="ECO:0000256" key="5">
    <source>
        <dbReference type="ARBA" id="ARBA00023015"/>
    </source>
</evidence>
<keyword evidence="3 8" id="KW-0863">Zinc-finger</keyword>
<name>A0A835QA56_VANPL</name>
<evidence type="ECO:0000259" key="10">
    <source>
        <dbReference type="PROSITE" id="PS50157"/>
    </source>
</evidence>
<dbReference type="PANTHER" id="PTHR45801">
    <property type="entry name" value="OS07G0101800 PROTEIN"/>
    <property type="match status" value="1"/>
</dbReference>
<dbReference type="GO" id="GO:0005634">
    <property type="term" value="C:nucleus"/>
    <property type="evidence" value="ECO:0007669"/>
    <property type="project" value="UniProtKB-SubCell"/>
</dbReference>